<feature type="transmembrane region" description="Helical" evidence="1">
    <location>
        <begin position="329"/>
        <end position="351"/>
    </location>
</feature>
<evidence type="ECO:0000313" key="2">
    <source>
        <dbReference type="EMBL" id="SVC14562.1"/>
    </source>
</evidence>
<proteinExistence type="predicted"/>
<feature type="transmembrane region" description="Helical" evidence="1">
    <location>
        <begin position="302"/>
        <end position="323"/>
    </location>
</feature>
<organism evidence="2">
    <name type="scientific">marine metagenome</name>
    <dbReference type="NCBI Taxonomy" id="408172"/>
    <lineage>
        <taxon>unclassified sequences</taxon>
        <taxon>metagenomes</taxon>
        <taxon>ecological metagenomes</taxon>
    </lineage>
</organism>
<keyword evidence="1" id="KW-0812">Transmembrane</keyword>
<protein>
    <recommendedName>
        <fullName evidence="3">Glycosyltransferase RgtA/B/C/D-like domain-containing protein</fullName>
    </recommendedName>
</protein>
<feature type="transmembrane region" description="Helical" evidence="1">
    <location>
        <begin position="268"/>
        <end position="290"/>
    </location>
</feature>
<reference evidence="2" key="1">
    <citation type="submission" date="2018-05" db="EMBL/GenBank/DDBJ databases">
        <authorList>
            <person name="Lanie J.A."/>
            <person name="Ng W.-L."/>
            <person name="Kazmierczak K.M."/>
            <person name="Andrzejewski T.M."/>
            <person name="Davidsen T.M."/>
            <person name="Wayne K.J."/>
            <person name="Tettelin H."/>
            <person name="Glass J.I."/>
            <person name="Rusch D."/>
            <person name="Podicherti R."/>
            <person name="Tsui H.-C.T."/>
            <person name="Winkler M.E."/>
        </authorList>
    </citation>
    <scope>NUCLEOTIDE SEQUENCE</scope>
</reference>
<feature type="transmembrane region" description="Helical" evidence="1">
    <location>
        <begin position="163"/>
        <end position="188"/>
    </location>
</feature>
<keyword evidence="1" id="KW-1133">Transmembrane helix</keyword>
<feature type="non-terminal residue" evidence="2">
    <location>
        <position position="1"/>
    </location>
</feature>
<keyword evidence="1" id="KW-0472">Membrane</keyword>
<accession>A0A382JT92</accession>
<sequence length="431" mass="47173">WLVARDRRAVVAVSVFGAVLLWARAPFAVRNFWAEDGIVHYQDALTIGFFDSLGTNVDGYYHMGSRVVGSVVALAPVSAAALVNYLIVVLVVAWISSTIYLSSETTLKSPLSRVSLAMSVTLLPIVGFESIANSANLQYLLLCGSSVVLLGRQQTIWRRTNDVVFVVVTGFATPLLICAAPLVGIRVWRDRRAHRRYPPAVAFGWMFGVVGQLSLVALFTFGSRGLGEGRSFQRTFFLFLDRVLGYNFIPFWPRITGESYSGSVSATLIGRALVCLLVAFLITFLLFRVARTGLRSGETNRVAAMTLIMINGGAFWLFVGTLFSTQPRYAVFSAFCITWSVLIAAELVGTTGAGNDSRTRRQASAGIVFLLLVAFATHWTPSELRRTGPTWSDGLRTAEEVCATTSSSTAPVQILPVYHNWKVELPCERMG</sequence>
<evidence type="ECO:0000256" key="1">
    <source>
        <dbReference type="SAM" id="Phobius"/>
    </source>
</evidence>
<feature type="transmembrane region" description="Helical" evidence="1">
    <location>
        <begin position="71"/>
        <end position="95"/>
    </location>
</feature>
<evidence type="ECO:0008006" key="3">
    <source>
        <dbReference type="Google" id="ProtNLM"/>
    </source>
</evidence>
<dbReference type="AlphaFoldDB" id="A0A382JT92"/>
<name>A0A382JT92_9ZZZZ</name>
<feature type="transmembrane region" description="Helical" evidence="1">
    <location>
        <begin position="200"/>
        <end position="221"/>
    </location>
</feature>
<feature type="transmembrane region" description="Helical" evidence="1">
    <location>
        <begin position="363"/>
        <end position="381"/>
    </location>
</feature>
<gene>
    <name evidence="2" type="ORF">METZ01_LOCUS267416</name>
</gene>
<dbReference type="EMBL" id="UINC01075912">
    <property type="protein sequence ID" value="SVC14562.1"/>
    <property type="molecule type" value="Genomic_DNA"/>
</dbReference>